<dbReference type="GO" id="GO:0044781">
    <property type="term" value="P:bacterial-type flagellum organization"/>
    <property type="evidence" value="ECO:0007669"/>
    <property type="project" value="UniProtKB-KW"/>
</dbReference>
<dbReference type="EMBL" id="VSSQ01039317">
    <property type="protein sequence ID" value="MPM92369.1"/>
    <property type="molecule type" value="Genomic_DNA"/>
</dbReference>
<dbReference type="Pfam" id="PF03963">
    <property type="entry name" value="FlgD"/>
    <property type="match status" value="1"/>
</dbReference>
<keyword evidence="1" id="KW-1005">Bacterial flagellum biogenesis</keyword>
<gene>
    <name evidence="3" type="ORF">SDC9_139504</name>
</gene>
<proteinExistence type="predicted"/>
<name>A0A645DSW1_9ZZZZ</name>
<evidence type="ECO:0000313" key="3">
    <source>
        <dbReference type="EMBL" id="MPM92369.1"/>
    </source>
</evidence>
<evidence type="ECO:0000256" key="2">
    <source>
        <dbReference type="SAM" id="MobiDB-lite"/>
    </source>
</evidence>
<evidence type="ECO:0000256" key="1">
    <source>
        <dbReference type="ARBA" id="ARBA00022795"/>
    </source>
</evidence>
<sequence>MSDFIGDIANVGKIGTTGSSKSDAMSLQMEGFLQLMIAQFQNQDPENAASTTDMLNQMVQMSMVQAITNITDAVTLNYSASLVGKEVTIGTYDSDGKLQEIVGTVTGTGTYNGNPVVFVDGKSYSMSSIMAVGRLPDYKTETPTDPVDPPEDTDPADPDQTDPEP</sequence>
<protein>
    <recommendedName>
        <fullName evidence="4">Basal-body rod modification protein FlgD</fullName>
    </recommendedName>
</protein>
<dbReference type="AlphaFoldDB" id="A0A645DSW1"/>
<reference evidence="3" key="1">
    <citation type="submission" date="2019-08" db="EMBL/GenBank/DDBJ databases">
        <authorList>
            <person name="Kucharzyk K."/>
            <person name="Murdoch R.W."/>
            <person name="Higgins S."/>
            <person name="Loffler F."/>
        </authorList>
    </citation>
    <scope>NUCLEOTIDE SEQUENCE</scope>
</reference>
<feature type="compositionally biased region" description="Acidic residues" evidence="2">
    <location>
        <begin position="148"/>
        <end position="165"/>
    </location>
</feature>
<comment type="caution">
    <text evidence="3">The sequence shown here is derived from an EMBL/GenBank/DDBJ whole genome shotgun (WGS) entry which is preliminary data.</text>
</comment>
<feature type="region of interest" description="Disordered" evidence="2">
    <location>
        <begin position="135"/>
        <end position="165"/>
    </location>
</feature>
<organism evidence="3">
    <name type="scientific">bioreactor metagenome</name>
    <dbReference type="NCBI Taxonomy" id="1076179"/>
    <lineage>
        <taxon>unclassified sequences</taxon>
        <taxon>metagenomes</taxon>
        <taxon>ecological metagenomes</taxon>
    </lineage>
</organism>
<evidence type="ECO:0008006" key="4">
    <source>
        <dbReference type="Google" id="ProtNLM"/>
    </source>
</evidence>
<dbReference type="InterPro" id="IPR005648">
    <property type="entry name" value="FlgD"/>
</dbReference>
<accession>A0A645DSW1</accession>